<feature type="domain" description="Acetyl-coenzyme A synthetase N-terminal" evidence="8">
    <location>
        <begin position="24"/>
        <end position="79"/>
    </location>
</feature>
<evidence type="ECO:0000259" key="7">
    <source>
        <dbReference type="Pfam" id="PF13193"/>
    </source>
</evidence>
<gene>
    <name evidence="9" type="ORF">MNB_SV-6-1878</name>
</gene>
<dbReference type="AlphaFoldDB" id="A0A1W1C4J1"/>
<evidence type="ECO:0000256" key="3">
    <source>
        <dbReference type="ARBA" id="ARBA00022598"/>
    </source>
</evidence>
<feature type="domain" description="AMP-binding enzyme C-terminal" evidence="7">
    <location>
        <begin position="532"/>
        <end position="612"/>
    </location>
</feature>
<dbReference type="Gene3D" id="3.40.50.12780">
    <property type="entry name" value="N-terminal domain of ligase-like"/>
    <property type="match status" value="1"/>
</dbReference>
<accession>A0A1W1C4J1</accession>
<evidence type="ECO:0000313" key="9">
    <source>
        <dbReference type="EMBL" id="SFV60696.1"/>
    </source>
</evidence>
<dbReference type="GO" id="GO:0019427">
    <property type="term" value="P:acetyl-CoA biosynthetic process from acetate"/>
    <property type="evidence" value="ECO:0007669"/>
    <property type="project" value="InterPro"/>
</dbReference>
<dbReference type="InterPro" id="IPR025110">
    <property type="entry name" value="AMP-bd_C"/>
</dbReference>
<evidence type="ECO:0000256" key="5">
    <source>
        <dbReference type="ARBA" id="ARBA00022840"/>
    </source>
</evidence>
<evidence type="ECO:0000256" key="1">
    <source>
        <dbReference type="ARBA" id="ARBA00006432"/>
    </source>
</evidence>
<dbReference type="GO" id="GO:0003987">
    <property type="term" value="F:acetate-CoA ligase activity"/>
    <property type="evidence" value="ECO:0007669"/>
    <property type="project" value="UniProtKB-EC"/>
</dbReference>
<dbReference type="Pfam" id="PF13193">
    <property type="entry name" value="AMP-binding_C"/>
    <property type="match status" value="1"/>
</dbReference>
<reference evidence="9" key="1">
    <citation type="submission" date="2016-10" db="EMBL/GenBank/DDBJ databases">
        <authorList>
            <person name="de Groot N.N."/>
        </authorList>
    </citation>
    <scope>NUCLEOTIDE SEQUENCE</scope>
</reference>
<dbReference type="InterPro" id="IPR045851">
    <property type="entry name" value="AMP-bd_C_sf"/>
</dbReference>
<dbReference type="EMBL" id="FPHC01000061">
    <property type="protein sequence ID" value="SFV60696.1"/>
    <property type="molecule type" value="Genomic_DNA"/>
</dbReference>
<dbReference type="InterPro" id="IPR020845">
    <property type="entry name" value="AMP-binding_CS"/>
</dbReference>
<dbReference type="PROSITE" id="PS00455">
    <property type="entry name" value="AMP_BINDING"/>
    <property type="match status" value="1"/>
</dbReference>
<comment type="similarity">
    <text evidence="1">Belongs to the ATP-dependent AMP-binding enzyme family.</text>
</comment>
<dbReference type="GO" id="GO:0005524">
    <property type="term" value="F:ATP binding"/>
    <property type="evidence" value="ECO:0007669"/>
    <property type="project" value="UniProtKB-KW"/>
</dbReference>
<dbReference type="EC" id="6.2.1.1" evidence="2"/>
<dbReference type="NCBIfam" id="NF001208">
    <property type="entry name" value="PRK00174.1"/>
    <property type="match status" value="1"/>
</dbReference>
<evidence type="ECO:0000256" key="2">
    <source>
        <dbReference type="ARBA" id="ARBA00013275"/>
    </source>
</evidence>
<dbReference type="GO" id="GO:0005829">
    <property type="term" value="C:cytosol"/>
    <property type="evidence" value="ECO:0007669"/>
    <property type="project" value="TreeGrafter"/>
</dbReference>
<dbReference type="Pfam" id="PF00501">
    <property type="entry name" value="AMP-binding"/>
    <property type="match status" value="1"/>
</dbReference>
<dbReference type="InterPro" id="IPR000873">
    <property type="entry name" value="AMP-dep_synth/lig_dom"/>
</dbReference>
<keyword evidence="5" id="KW-0067">ATP-binding</keyword>
<dbReference type="PANTHER" id="PTHR24095:SF14">
    <property type="entry name" value="ACETYL-COENZYME A SYNTHETASE 1"/>
    <property type="match status" value="1"/>
</dbReference>
<dbReference type="GO" id="GO:0016208">
    <property type="term" value="F:AMP binding"/>
    <property type="evidence" value="ECO:0007669"/>
    <property type="project" value="InterPro"/>
</dbReference>
<dbReference type="InterPro" id="IPR032387">
    <property type="entry name" value="ACAS_N"/>
</dbReference>
<dbReference type="InterPro" id="IPR042099">
    <property type="entry name" value="ANL_N_sf"/>
</dbReference>
<organism evidence="9">
    <name type="scientific">hydrothermal vent metagenome</name>
    <dbReference type="NCBI Taxonomy" id="652676"/>
    <lineage>
        <taxon>unclassified sequences</taxon>
        <taxon>metagenomes</taxon>
        <taxon>ecological metagenomes</taxon>
    </lineage>
</organism>
<dbReference type="NCBIfam" id="TIGR02188">
    <property type="entry name" value="Ac_CoA_lig_AcsA"/>
    <property type="match status" value="1"/>
</dbReference>
<sequence>MLENIYQPHEHISKDANIKSLDEYHALMAKAHEDYEGFWDEYAKEKIDWFKPYDRVLNEDDAPFYKWFEGGELNVAYQCIGRHLSTKKNKAAIIFEGDNGDQRVLTYRELYYEVNKTANMFRNQFDIKKGDRVVLYMPMIPEAAITMLACAKLGAIHSVVFGGFSSEALRDRIVDAEAKLVVTADGAYRKGKPYMLKPVVDKALEEGCECVKAVCVVERNGEEIHWEAGRDYAFLELIKNESVRCEPEIVDAEHPLFLLYTSGSTGKPKGVQHSSAGYILWAQMTMEWVFDLKDNDTYWCTADVGWITGHTYIVYGPLAAGATTVMFEGVPTYPDAGRCWSMVEEYQINQFYTAPTAIRLLHKMGEDEPEKYDLSSLRVLGTVGEPIDPPAWKWYYEKIGGSKCALVDTYWQTETGGHMISPLPGATPIKPACATLPLPGIMAEVLDVDGNPAKAGEQGLMCITKPWPSMIRTIWNDPDRFVKSYFGDCTKDGKAVYFTGDGAIIDEDGYITITGRTDDVINVSGHRMGTAEVEAAIKKHANVASVAVVGKPHPIKGEGIFAYVVLKSEDTIAEEVEMSKEINAIIKQEIGAIALCDSMIFVPDLPKTRSGKIMRRILRSLAKGEKITQDTSTLEDPSIVEKIENCCKSAGV</sequence>
<evidence type="ECO:0000259" key="6">
    <source>
        <dbReference type="Pfam" id="PF00501"/>
    </source>
</evidence>
<evidence type="ECO:0000256" key="4">
    <source>
        <dbReference type="ARBA" id="ARBA00022741"/>
    </source>
</evidence>
<dbReference type="SUPFAM" id="SSF56801">
    <property type="entry name" value="Acetyl-CoA synthetase-like"/>
    <property type="match status" value="1"/>
</dbReference>
<dbReference type="CDD" id="cd05966">
    <property type="entry name" value="ACS"/>
    <property type="match status" value="1"/>
</dbReference>
<proteinExistence type="inferred from homology"/>
<dbReference type="InterPro" id="IPR011904">
    <property type="entry name" value="Ac_CoA_lig"/>
</dbReference>
<dbReference type="PANTHER" id="PTHR24095">
    <property type="entry name" value="ACETYL-COENZYME A SYNTHETASE"/>
    <property type="match status" value="1"/>
</dbReference>
<dbReference type="Gene3D" id="3.30.300.30">
    <property type="match status" value="1"/>
</dbReference>
<protein>
    <recommendedName>
        <fullName evidence="2">acetate--CoA ligase</fullName>
        <ecNumber evidence="2">6.2.1.1</ecNumber>
    </recommendedName>
</protein>
<dbReference type="Pfam" id="PF16177">
    <property type="entry name" value="ACAS_N"/>
    <property type="match status" value="1"/>
</dbReference>
<evidence type="ECO:0000259" key="8">
    <source>
        <dbReference type="Pfam" id="PF16177"/>
    </source>
</evidence>
<name>A0A1W1C4J1_9ZZZZ</name>
<feature type="domain" description="AMP-dependent synthetase/ligase" evidence="6">
    <location>
        <begin position="85"/>
        <end position="467"/>
    </location>
</feature>
<dbReference type="FunFam" id="3.40.50.12780:FF:000001">
    <property type="entry name" value="Acetyl-coenzyme A synthetase"/>
    <property type="match status" value="1"/>
</dbReference>
<dbReference type="HAMAP" id="MF_01123">
    <property type="entry name" value="Ac_CoA_synth"/>
    <property type="match status" value="1"/>
</dbReference>
<keyword evidence="4" id="KW-0547">Nucleotide-binding</keyword>
<keyword evidence="3 9" id="KW-0436">Ligase</keyword>